<sequence>MLRVFSDFMKYHNVGTQAANMGIELSQHSYTLDTIYTQHGPVIPMGNDSLLQVMDRSVSLVAKC</sequence>
<dbReference type="EMBL" id="AGFR01000002">
    <property type="protein sequence ID" value="EHD15012.1"/>
    <property type="molecule type" value="Genomic_DNA"/>
</dbReference>
<proteinExistence type="predicted"/>
<gene>
    <name evidence="1" type="ORF">CIN_00660</name>
</gene>
<evidence type="ECO:0000313" key="1">
    <source>
        <dbReference type="EMBL" id="EHD15012.1"/>
    </source>
</evidence>
<organism evidence="1 2">
    <name type="scientific">Commensalibacter intestini A911</name>
    <dbReference type="NCBI Taxonomy" id="1088868"/>
    <lineage>
        <taxon>Bacteria</taxon>
        <taxon>Pseudomonadati</taxon>
        <taxon>Pseudomonadota</taxon>
        <taxon>Alphaproteobacteria</taxon>
        <taxon>Acetobacterales</taxon>
        <taxon>Acetobacteraceae</taxon>
    </lineage>
</organism>
<dbReference type="AlphaFoldDB" id="G6EXH0"/>
<protein>
    <submittedName>
        <fullName evidence="1">Uncharacterized protein</fullName>
    </submittedName>
</protein>
<dbReference type="STRING" id="1088868.CIN_00660"/>
<comment type="caution">
    <text evidence="1">The sequence shown here is derived from an EMBL/GenBank/DDBJ whole genome shotgun (WGS) entry which is preliminary data.</text>
</comment>
<dbReference type="Proteomes" id="UP000005939">
    <property type="component" value="Unassembled WGS sequence"/>
</dbReference>
<reference evidence="1 2" key="1">
    <citation type="submission" date="2011-10" db="EMBL/GenBank/DDBJ databases">
        <title>Genome Sequence of Commensalibacter intestini A911, isolated from Drosophila gut.</title>
        <authorList>
            <person name="Lee W.-J."/>
            <person name="Kim E.-K."/>
        </authorList>
    </citation>
    <scope>NUCLEOTIDE SEQUENCE [LARGE SCALE GENOMIC DNA]</scope>
    <source>
        <strain evidence="1 2">A911</strain>
    </source>
</reference>
<accession>G6EXH0</accession>
<evidence type="ECO:0000313" key="2">
    <source>
        <dbReference type="Proteomes" id="UP000005939"/>
    </source>
</evidence>
<name>G6EXH0_9PROT</name>